<keyword evidence="7" id="KW-1185">Reference proteome</keyword>
<organism evidence="6 7">
    <name type="scientific">Desulfomarina profundi</name>
    <dbReference type="NCBI Taxonomy" id="2772557"/>
    <lineage>
        <taxon>Bacteria</taxon>
        <taxon>Pseudomonadati</taxon>
        <taxon>Thermodesulfobacteriota</taxon>
        <taxon>Desulfobulbia</taxon>
        <taxon>Desulfobulbales</taxon>
        <taxon>Desulfobulbaceae</taxon>
        <taxon>Desulfomarina</taxon>
    </lineage>
</organism>
<protein>
    <submittedName>
        <fullName evidence="6">GntR family transcriptional regulator</fullName>
    </submittedName>
</protein>
<dbReference type="SMART" id="SM00895">
    <property type="entry name" value="FCD"/>
    <property type="match status" value="1"/>
</dbReference>
<evidence type="ECO:0000313" key="6">
    <source>
        <dbReference type="EMBL" id="BCL63231.1"/>
    </source>
</evidence>
<dbReference type="InterPro" id="IPR011711">
    <property type="entry name" value="GntR_C"/>
</dbReference>
<name>A0A8D5JTI9_9BACT</name>
<dbReference type="Pfam" id="PF07729">
    <property type="entry name" value="FCD"/>
    <property type="match status" value="1"/>
</dbReference>
<feature type="domain" description="HTH gntR-type" evidence="4">
    <location>
        <begin position="17"/>
        <end position="75"/>
    </location>
</feature>
<sequence length="222" mass="26095">MNENIELKKHSNLTLKVYQRIIELMLNYEIVPGQRLVFIDLAKQLGVSRTPVNNALSILAQEGYLDFVPNQGYSVHKLTRKEAQNLFEIREILEVGFLGKAIRKMTEGKIQNVRERKLDYEKAISSHVDRKLFILDAAFHASIIDMAENDILSARYRDICQKIFLRFRTEDLRMNRIMEIKKEHNDLYEAVRIKDVERAKELVRMHHKSSRNNLFPIIFPGE</sequence>
<evidence type="ECO:0000256" key="1">
    <source>
        <dbReference type="ARBA" id="ARBA00023015"/>
    </source>
</evidence>
<dbReference type="AlphaFoldDB" id="A0A8D5JTI9"/>
<keyword evidence="2" id="KW-0238">DNA-binding</keyword>
<dbReference type="GO" id="GO:0003677">
    <property type="term" value="F:DNA binding"/>
    <property type="evidence" value="ECO:0007669"/>
    <property type="project" value="UniProtKB-KW"/>
</dbReference>
<dbReference type="CDD" id="cd07377">
    <property type="entry name" value="WHTH_GntR"/>
    <property type="match status" value="1"/>
</dbReference>
<dbReference type="Proteomes" id="UP000826725">
    <property type="component" value="Chromosome"/>
</dbReference>
<dbReference type="EMBL" id="AP024086">
    <property type="protein sequence ID" value="BCL63231.1"/>
    <property type="molecule type" value="Genomic_DNA"/>
</dbReference>
<keyword evidence="3" id="KW-0804">Transcription</keyword>
<dbReference type="InterPro" id="IPR000524">
    <property type="entry name" value="Tscrpt_reg_HTH_GntR"/>
</dbReference>
<accession>A0A8D5JTI9</accession>
<feature type="domain" description="GntR C-terminal" evidence="5">
    <location>
        <begin position="85"/>
        <end position="209"/>
    </location>
</feature>
<evidence type="ECO:0000259" key="4">
    <source>
        <dbReference type="SMART" id="SM00345"/>
    </source>
</evidence>
<keyword evidence="1" id="KW-0805">Transcription regulation</keyword>
<proteinExistence type="predicted"/>
<dbReference type="RefSeq" id="WP_228855504.1">
    <property type="nucleotide sequence ID" value="NZ_AP024086.1"/>
</dbReference>
<gene>
    <name evidence="6" type="ORF">DGMP_39240</name>
</gene>
<reference evidence="6" key="1">
    <citation type="submission" date="2020-09" db="EMBL/GenBank/DDBJ databases">
        <title>Desulfogranum mesoprofundum gen. nov., sp. nov., a novel mesophilic, sulfate-reducing chemolithoautotroph isolated from a deep-sea hydrothermal vent chimney in the Suiyo Seamount.</title>
        <authorList>
            <person name="Hashimoto Y."/>
            <person name="Nakagawa S."/>
        </authorList>
    </citation>
    <scope>NUCLEOTIDE SEQUENCE</scope>
    <source>
        <strain evidence="6">KT2</strain>
    </source>
</reference>
<evidence type="ECO:0000259" key="5">
    <source>
        <dbReference type="SMART" id="SM00895"/>
    </source>
</evidence>
<dbReference type="KEGG" id="dbk:DGMP_39240"/>
<dbReference type="PANTHER" id="PTHR43537:SF5">
    <property type="entry name" value="UXU OPERON TRANSCRIPTIONAL REGULATOR"/>
    <property type="match status" value="1"/>
</dbReference>
<evidence type="ECO:0000256" key="3">
    <source>
        <dbReference type="ARBA" id="ARBA00023163"/>
    </source>
</evidence>
<evidence type="ECO:0000256" key="2">
    <source>
        <dbReference type="ARBA" id="ARBA00023125"/>
    </source>
</evidence>
<dbReference type="GO" id="GO:0003700">
    <property type="term" value="F:DNA-binding transcription factor activity"/>
    <property type="evidence" value="ECO:0007669"/>
    <property type="project" value="InterPro"/>
</dbReference>
<dbReference type="SMART" id="SM00345">
    <property type="entry name" value="HTH_GNTR"/>
    <property type="match status" value="1"/>
</dbReference>
<dbReference type="PANTHER" id="PTHR43537">
    <property type="entry name" value="TRANSCRIPTIONAL REGULATOR, GNTR FAMILY"/>
    <property type="match status" value="1"/>
</dbReference>
<dbReference type="Pfam" id="PF00392">
    <property type="entry name" value="GntR"/>
    <property type="match status" value="1"/>
</dbReference>
<evidence type="ECO:0000313" key="7">
    <source>
        <dbReference type="Proteomes" id="UP000826725"/>
    </source>
</evidence>